<dbReference type="Gene3D" id="3.30.1460.10">
    <property type="match status" value="1"/>
</dbReference>
<dbReference type="Proteomes" id="UP000029692">
    <property type="component" value="Unassembled WGS sequence"/>
</dbReference>
<organism evidence="1 2">
    <name type="scientific">Spirochaeta lutea</name>
    <dbReference type="NCBI Taxonomy" id="1480694"/>
    <lineage>
        <taxon>Bacteria</taxon>
        <taxon>Pseudomonadati</taxon>
        <taxon>Spirochaetota</taxon>
        <taxon>Spirochaetia</taxon>
        <taxon>Spirochaetales</taxon>
        <taxon>Spirochaetaceae</taxon>
        <taxon>Spirochaeta</taxon>
    </lineage>
</organism>
<dbReference type="STRING" id="1480694.DC28_08320"/>
<accession>A0A098QVJ8</accession>
<dbReference type="OrthoDB" id="361060at2"/>
<keyword evidence="2" id="KW-1185">Reference proteome</keyword>
<sequence length="131" mass="14997">MNNANNRIQSYLVTLGITSEQVSEDVWLVNDPDKGLNQIIIFVDESLVTIRCRLMELPPGDRQELSELFETLLRFNLDLVHGAYALEDHYVVIMDTLELNTMDLEEFQASMDAIGLAIAQHYPVLSKYRHS</sequence>
<dbReference type="EMBL" id="JNUP01000064">
    <property type="protein sequence ID" value="KGE71830.1"/>
    <property type="molecule type" value="Genomic_DNA"/>
</dbReference>
<name>A0A098QVJ8_9SPIO</name>
<comment type="caution">
    <text evidence="1">The sequence shown here is derived from an EMBL/GenBank/DDBJ whole genome shotgun (WGS) entry which is preliminary data.</text>
</comment>
<evidence type="ECO:0008006" key="3">
    <source>
        <dbReference type="Google" id="ProtNLM"/>
    </source>
</evidence>
<dbReference type="InterPro" id="IPR054345">
    <property type="entry name" value="Tir-like"/>
</dbReference>
<dbReference type="Pfam" id="PF22550">
    <property type="entry name" value="CesT_Tir_1"/>
    <property type="match status" value="1"/>
</dbReference>
<protein>
    <recommendedName>
        <fullName evidence="3">Molecular chaperone Tir</fullName>
    </recommendedName>
</protein>
<evidence type="ECO:0000313" key="2">
    <source>
        <dbReference type="Proteomes" id="UP000029692"/>
    </source>
</evidence>
<gene>
    <name evidence="1" type="ORF">DC28_08320</name>
</gene>
<proteinExistence type="predicted"/>
<dbReference type="SUPFAM" id="SSF69635">
    <property type="entry name" value="Type III secretory system chaperone-like"/>
    <property type="match status" value="1"/>
</dbReference>
<reference evidence="1 2" key="1">
    <citation type="submission" date="2014-05" db="EMBL/GenBank/DDBJ databases">
        <title>De novo Genome Sequence of Spirocheata sp.</title>
        <authorList>
            <person name="Shivani Y."/>
            <person name="Subhash Y."/>
            <person name="Tushar L."/>
            <person name="Sasikala C."/>
            <person name="Ramana C.V."/>
        </authorList>
    </citation>
    <scope>NUCLEOTIDE SEQUENCE [LARGE SCALE GENOMIC DNA]</scope>
    <source>
        <strain evidence="1 2">JC230</strain>
    </source>
</reference>
<dbReference type="RefSeq" id="WP_037547626.1">
    <property type="nucleotide sequence ID" value="NZ_JNUP01000064.1"/>
</dbReference>
<dbReference type="AlphaFoldDB" id="A0A098QVJ8"/>
<evidence type="ECO:0000313" key="1">
    <source>
        <dbReference type="EMBL" id="KGE71830.1"/>
    </source>
</evidence>